<protein>
    <recommendedName>
        <fullName evidence="3">DUF2867 domain-containing protein</fullName>
    </recommendedName>
</protein>
<accession>A0AA87XYZ8</accession>
<name>A0AA87XYZ8_9BURK</name>
<reference evidence="1" key="2">
    <citation type="submission" date="2022-12" db="EMBL/GenBank/DDBJ databases">
        <authorList>
            <person name="Sun Q."/>
            <person name="Kim S."/>
        </authorList>
    </citation>
    <scope>NUCLEOTIDE SEQUENCE</scope>
    <source>
        <strain evidence="1">KCTC 12343</strain>
    </source>
</reference>
<sequence>MIVRPAPAAGRSTRLPALRYAGPMTPTISKQPVPAASRLHRTIPGAHFHDSYRMALASDPRSALQLYLDTAVRTPAWVDRLMALRNAVVSRIGLKDLGALGEFDRNKPASAYRPGDRIGIFELRHVSDDEVILGDSDRHLSVQLSVCREGGELSMSTVVHVHRPLGHVYMFFVAPVHRRIVPAVMRQIRPAGGR</sequence>
<dbReference type="EMBL" id="BMWV01000023">
    <property type="protein sequence ID" value="GGY67791.1"/>
    <property type="molecule type" value="Genomic_DNA"/>
</dbReference>
<comment type="caution">
    <text evidence="1">The sequence shown here is derived from an EMBL/GenBank/DDBJ whole genome shotgun (WGS) entry which is preliminary data.</text>
</comment>
<evidence type="ECO:0000313" key="1">
    <source>
        <dbReference type="EMBL" id="GGY67791.1"/>
    </source>
</evidence>
<proteinExistence type="predicted"/>
<evidence type="ECO:0008006" key="3">
    <source>
        <dbReference type="Google" id="ProtNLM"/>
    </source>
</evidence>
<organism evidence="1 2">
    <name type="scientific">Pseudoduganella albidiflava</name>
    <dbReference type="NCBI Taxonomy" id="321983"/>
    <lineage>
        <taxon>Bacteria</taxon>
        <taxon>Pseudomonadati</taxon>
        <taxon>Pseudomonadota</taxon>
        <taxon>Betaproteobacteria</taxon>
        <taxon>Burkholderiales</taxon>
        <taxon>Oxalobacteraceae</taxon>
        <taxon>Telluria group</taxon>
        <taxon>Pseudoduganella</taxon>
    </lineage>
</organism>
<dbReference type="Pfam" id="PF11066">
    <property type="entry name" value="DUF2867"/>
    <property type="match status" value="1"/>
</dbReference>
<dbReference type="AlphaFoldDB" id="A0AA87XYZ8"/>
<gene>
    <name evidence="1" type="ORF">GCM10007387_57460</name>
</gene>
<dbReference type="Proteomes" id="UP000628442">
    <property type="component" value="Unassembled WGS sequence"/>
</dbReference>
<evidence type="ECO:0000313" key="2">
    <source>
        <dbReference type="Proteomes" id="UP000628442"/>
    </source>
</evidence>
<reference evidence="1" key="1">
    <citation type="journal article" date="2014" name="Int. J. Syst. Evol. Microbiol.">
        <title>Complete genome sequence of Corynebacterium casei LMG S-19264T (=DSM 44701T), isolated from a smear-ripened cheese.</title>
        <authorList>
            <consortium name="US DOE Joint Genome Institute (JGI-PGF)"/>
            <person name="Walter F."/>
            <person name="Albersmeier A."/>
            <person name="Kalinowski J."/>
            <person name="Ruckert C."/>
        </authorList>
    </citation>
    <scope>NUCLEOTIDE SEQUENCE</scope>
    <source>
        <strain evidence="1">KCTC 12343</strain>
    </source>
</reference>
<dbReference type="InterPro" id="IPR021295">
    <property type="entry name" value="DUF2867"/>
</dbReference>